<dbReference type="PANTHER" id="PTHR46517">
    <property type="entry name" value="FRUCTOSE-2,6-BISPHOSPHATASE TIGAR"/>
    <property type="match status" value="1"/>
</dbReference>
<keyword evidence="1 5" id="KW-0378">Hydrolase</keyword>
<dbReference type="Proteomes" id="UP000286947">
    <property type="component" value="Unassembled WGS sequence"/>
</dbReference>
<evidence type="ECO:0000256" key="1">
    <source>
        <dbReference type="ARBA" id="ARBA00022801"/>
    </source>
</evidence>
<evidence type="ECO:0000256" key="3">
    <source>
        <dbReference type="PIRSR" id="PIRSR613078-2"/>
    </source>
</evidence>
<feature type="region of interest" description="Disordered" evidence="4">
    <location>
        <begin position="209"/>
        <end position="231"/>
    </location>
</feature>
<dbReference type="GO" id="GO:0004331">
    <property type="term" value="F:fructose-2,6-bisphosphate 2-phosphatase activity"/>
    <property type="evidence" value="ECO:0007669"/>
    <property type="project" value="TreeGrafter"/>
</dbReference>
<dbReference type="CDD" id="cd07067">
    <property type="entry name" value="HP_PGM_like"/>
    <property type="match status" value="1"/>
</dbReference>
<dbReference type="GO" id="GO:0043456">
    <property type="term" value="P:regulation of pentose-phosphate shunt"/>
    <property type="evidence" value="ECO:0007669"/>
    <property type="project" value="TreeGrafter"/>
</dbReference>
<protein>
    <submittedName>
        <fullName evidence="5">Phosphoserine phosphatase 1</fullName>
        <ecNumber evidence="5">3.1.3.3</ecNumber>
    </submittedName>
</protein>
<dbReference type="GO" id="GO:0045820">
    <property type="term" value="P:negative regulation of glycolytic process"/>
    <property type="evidence" value="ECO:0007669"/>
    <property type="project" value="TreeGrafter"/>
</dbReference>
<dbReference type="AlphaFoldDB" id="A0A433SAF5"/>
<sequence>MSMLQNITHILAIRHGETRWNVDGRLQGQLDIELNERGLRQAQQLANALKDHPLDAIYSSDLMRAMQTAQPIAHALQRPVQTLAGLRERHFGYYQGKTFLQVQAMAPDDAQRWQQRDPDFVPGESGESLHVFQARILQTLSDIVQKHEGQTIAIITHGGVLDTLYRNATHQDIRAPRTWQLGNASISRLLWSPEGLSMVRWADASHLDDDSLAPHGEPTDVEPCDQGAKNA</sequence>
<feature type="active site" description="Proton donor/acceptor" evidence="2">
    <location>
        <position position="88"/>
    </location>
</feature>
<feature type="active site" description="Tele-phosphohistidine intermediate" evidence="2">
    <location>
        <position position="15"/>
    </location>
</feature>
<dbReference type="InterPro" id="IPR029033">
    <property type="entry name" value="His_PPase_superfam"/>
</dbReference>
<dbReference type="EC" id="3.1.3.3" evidence="5"/>
<evidence type="ECO:0000313" key="6">
    <source>
        <dbReference type="Proteomes" id="UP000286947"/>
    </source>
</evidence>
<dbReference type="RefSeq" id="WP_239442528.1">
    <property type="nucleotide sequence ID" value="NZ_CAWUGC010000004.1"/>
</dbReference>
<dbReference type="Pfam" id="PF00300">
    <property type="entry name" value="His_Phos_1"/>
    <property type="match status" value="1"/>
</dbReference>
<dbReference type="PANTHER" id="PTHR46517:SF1">
    <property type="entry name" value="FRUCTOSE-2,6-BISPHOSPHATASE TIGAR"/>
    <property type="match status" value="1"/>
</dbReference>
<dbReference type="GO" id="GO:0005829">
    <property type="term" value="C:cytosol"/>
    <property type="evidence" value="ECO:0007669"/>
    <property type="project" value="TreeGrafter"/>
</dbReference>
<evidence type="ECO:0000256" key="4">
    <source>
        <dbReference type="SAM" id="MobiDB-lite"/>
    </source>
</evidence>
<comment type="caution">
    <text evidence="5">The sequence shown here is derived from an EMBL/GenBank/DDBJ whole genome shotgun (WGS) entry which is preliminary data.</text>
</comment>
<feature type="binding site" evidence="3">
    <location>
        <begin position="14"/>
        <end position="21"/>
    </location>
    <ligand>
        <name>substrate</name>
    </ligand>
</feature>
<dbReference type="EMBL" id="PQSP01000010">
    <property type="protein sequence ID" value="RUS65702.1"/>
    <property type="molecule type" value="Genomic_DNA"/>
</dbReference>
<gene>
    <name evidence="5" type="primary">pspA_2</name>
    <name evidence="5" type="ORF">CUZ56_02788</name>
</gene>
<dbReference type="SMART" id="SM00855">
    <property type="entry name" value="PGAM"/>
    <property type="match status" value="1"/>
</dbReference>
<feature type="binding site" evidence="3">
    <location>
        <position position="64"/>
    </location>
    <ligand>
        <name>substrate</name>
    </ligand>
</feature>
<evidence type="ECO:0000256" key="2">
    <source>
        <dbReference type="PIRSR" id="PIRSR613078-1"/>
    </source>
</evidence>
<dbReference type="SUPFAM" id="SSF53254">
    <property type="entry name" value="Phosphoglycerate mutase-like"/>
    <property type="match status" value="1"/>
</dbReference>
<organism evidence="5 6">
    <name type="scientific">Saezia sanguinis</name>
    <dbReference type="NCBI Taxonomy" id="1965230"/>
    <lineage>
        <taxon>Bacteria</taxon>
        <taxon>Pseudomonadati</taxon>
        <taxon>Pseudomonadota</taxon>
        <taxon>Betaproteobacteria</taxon>
        <taxon>Burkholderiales</taxon>
        <taxon>Saeziaceae</taxon>
        <taxon>Saezia</taxon>
    </lineage>
</organism>
<dbReference type="Gene3D" id="3.40.50.1240">
    <property type="entry name" value="Phosphoglycerate mutase-like"/>
    <property type="match status" value="1"/>
</dbReference>
<dbReference type="InterPro" id="IPR051695">
    <property type="entry name" value="Phosphoglycerate_Mutase"/>
</dbReference>
<evidence type="ECO:0000313" key="5">
    <source>
        <dbReference type="EMBL" id="RUS65702.1"/>
    </source>
</evidence>
<proteinExistence type="predicted"/>
<name>A0A433SAF5_9BURK</name>
<reference evidence="5 6" key="1">
    <citation type="submission" date="2018-01" db="EMBL/GenBank/DDBJ databases">
        <title>Saezia sanguinis gen. nov., sp. nov., in the order Burkholderiales isolated from human blood.</title>
        <authorList>
            <person name="Medina-Pascual M.J."/>
            <person name="Valdezate S."/>
            <person name="Monzon S."/>
            <person name="Cuesta I."/>
            <person name="Carrasco G."/>
            <person name="Villalon P."/>
            <person name="Saez-Nieto J.A."/>
        </authorList>
    </citation>
    <scope>NUCLEOTIDE SEQUENCE [LARGE SCALE GENOMIC DNA]</scope>
    <source>
        <strain evidence="5 6">CNM695-12</strain>
    </source>
</reference>
<keyword evidence="6" id="KW-1185">Reference proteome</keyword>
<dbReference type="InterPro" id="IPR013078">
    <property type="entry name" value="His_Pase_superF_clade-1"/>
</dbReference>
<accession>A0A433SAF5</accession>